<keyword evidence="4 6" id="KW-0472">Membrane</keyword>
<evidence type="ECO:0000313" key="9">
    <source>
        <dbReference type="Proteomes" id="UP001432027"/>
    </source>
</evidence>
<dbReference type="EMBL" id="BTSX01000006">
    <property type="protein sequence ID" value="GMT06905.1"/>
    <property type="molecule type" value="Genomic_DNA"/>
</dbReference>
<evidence type="ECO:0000256" key="2">
    <source>
        <dbReference type="ARBA" id="ARBA00022692"/>
    </source>
</evidence>
<feature type="region of interest" description="Disordered" evidence="5">
    <location>
        <begin position="1"/>
        <end position="49"/>
    </location>
</feature>
<dbReference type="GO" id="GO:0043495">
    <property type="term" value="F:protein-membrane adaptor activity"/>
    <property type="evidence" value="ECO:0007669"/>
    <property type="project" value="TreeGrafter"/>
</dbReference>
<accession>A0AAV5UIM2</accession>
<evidence type="ECO:0000313" key="8">
    <source>
        <dbReference type="EMBL" id="GMT06905.1"/>
    </source>
</evidence>
<evidence type="ECO:0000256" key="1">
    <source>
        <dbReference type="ARBA" id="ARBA00004370"/>
    </source>
</evidence>
<keyword evidence="2 6" id="KW-0812">Transmembrane</keyword>
<dbReference type="PANTHER" id="PTHR12911">
    <property type="entry name" value="SAD1/UNC-84-LIKE PROTEIN-RELATED"/>
    <property type="match status" value="1"/>
</dbReference>
<feature type="domain" description="SUN" evidence="7">
    <location>
        <begin position="923"/>
        <end position="1088"/>
    </location>
</feature>
<name>A0AAV5UIM2_9BILA</name>
<comment type="caution">
    <text evidence="8">The sequence shown here is derived from an EMBL/GenBank/DDBJ whole genome shotgun (WGS) entry which is preliminary data.</text>
</comment>
<dbReference type="GO" id="GO:0034993">
    <property type="term" value="C:meiotic nuclear membrane microtubule tethering complex"/>
    <property type="evidence" value="ECO:0007669"/>
    <property type="project" value="TreeGrafter"/>
</dbReference>
<evidence type="ECO:0000256" key="4">
    <source>
        <dbReference type="ARBA" id="ARBA00023136"/>
    </source>
</evidence>
<comment type="subcellular location">
    <subcellularLocation>
        <location evidence="1">Membrane</location>
    </subcellularLocation>
</comment>
<sequence length="1090" mass="120045">VPMDWAEESGRRSPSLDLIDRPPSLYRPPIRSPASPRLSQEEVDELTNPNLPYRTGYTYAFSKSYRSHSIDEDDYEVPNMAGTSFYHDSSIRDDGSSVIHSSSFASTIYEEAVTAYYKTITAIYCSLATTYAGGRSIIEWIYYILYSIAYGVSYVGSHGGQWIGEQIYRVPYSIAYAVWLVLDSTGRVSYNGSSLILQTLFDIVMYIPRSVNALVNAQPPSRRVTYNDDENEVRYFTQNERIVISNGPASSSSSHSSNSAVEKSVFGGLWSSAIKYLKRGRRSHMEPVYELRSRTIEREVGDDTDTDDELGMEERVSVVHHEPIQSVPTRRARSVKHLNEDDVIYDESSSSNILTNLLYLPVDALVGLYTLICFIGTSIGSGIKNTGYYSFYGTTSAFYSAFDLIGSILYYTVYYPITAVGSFVSDVASGSISSSPANDVHHSVDTRHERHVVHHTTALGGAITRNEVAAVPVFSSHDRDTDEDILVDMWETPKIRRRSTRRLSNSSNSSESKVVVSGLNFGPPAASTFTAKTTRGARLVKAVPLAASSSSAFSSSTDSSSSLFAPVGGIVWAVKDSTTTILAKIIDCVTFSYLLIYQCFRAIGQLIGGGASAIGSSIGSLGNAIASGTSTGSSGLFSMIGAVFGTIFTVFRDVIVESAQVLASTGRAIKNGVGAIWSSRPSGATLWNLLLWLLLLLPLILFCLWLFTMPPFKKEHDEVVAEYVKHASSIMEDYYSYGQHHTKSFIGLTVDTIGAGARSLWTIFKSMFLWILAAIFGLWESMLMFLAGFRFFSAPPPLPPPVIVAPSSECPPAPPPVYIPAPAPPPVYIPAPAAPTFDQEALVAAIVAKVTAQMEQRMTDSLNGRMHIVEESVKKAEQELRAKITVTHEPIDYSNLDAMIAAAIRKYDSDKTGLVDYALESAGGQIVSTRCSETYALSTRVEKIFDIPLYYSNYGPRVVIQRNSQALVPGECWAFKGGIGYLTIKLAVPIKVTSVSYEHIPKTISRNGENLSAPKTFTIFAYEKDEYNFASRFELGNFEYDAHGDPLQFFPVQKLPSYPVQIIEFQVDSNYGEQYTCLYRFRVHGDNLKL</sequence>
<feature type="transmembrane region" description="Helical" evidence="6">
    <location>
        <begin position="391"/>
        <end position="413"/>
    </location>
</feature>
<dbReference type="PROSITE" id="PS51469">
    <property type="entry name" value="SUN"/>
    <property type="match status" value="1"/>
</dbReference>
<evidence type="ECO:0000256" key="3">
    <source>
        <dbReference type="ARBA" id="ARBA00022989"/>
    </source>
</evidence>
<organism evidence="8 9">
    <name type="scientific">Pristionchus entomophagus</name>
    <dbReference type="NCBI Taxonomy" id="358040"/>
    <lineage>
        <taxon>Eukaryota</taxon>
        <taxon>Metazoa</taxon>
        <taxon>Ecdysozoa</taxon>
        <taxon>Nematoda</taxon>
        <taxon>Chromadorea</taxon>
        <taxon>Rhabditida</taxon>
        <taxon>Rhabditina</taxon>
        <taxon>Diplogasteromorpha</taxon>
        <taxon>Diplogasteroidea</taxon>
        <taxon>Neodiplogasteridae</taxon>
        <taxon>Pristionchus</taxon>
    </lineage>
</organism>
<proteinExistence type="predicted"/>
<protein>
    <recommendedName>
        <fullName evidence="7">SUN domain-containing protein</fullName>
    </recommendedName>
</protein>
<dbReference type="PANTHER" id="PTHR12911:SF8">
    <property type="entry name" value="KLAROID PROTEIN-RELATED"/>
    <property type="match status" value="1"/>
</dbReference>
<dbReference type="InterPro" id="IPR045119">
    <property type="entry name" value="SUN1-5"/>
</dbReference>
<dbReference type="Gene3D" id="2.60.120.260">
    <property type="entry name" value="Galactose-binding domain-like"/>
    <property type="match status" value="1"/>
</dbReference>
<dbReference type="AlphaFoldDB" id="A0AAV5UIM2"/>
<evidence type="ECO:0000256" key="6">
    <source>
        <dbReference type="SAM" id="Phobius"/>
    </source>
</evidence>
<reference evidence="8" key="1">
    <citation type="submission" date="2023-10" db="EMBL/GenBank/DDBJ databases">
        <title>Genome assembly of Pristionchus species.</title>
        <authorList>
            <person name="Yoshida K."/>
            <person name="Sommer R.J."/>
        </authorList>
    </citation>
    <scope>NUCLEOTIDE SEQUENCE</scope>
    <source>
        <strain evidence="8">RS0144</strain>
    </source>
</reference>
<keyword evidence="9" id="KW-1185">Reference proteome</keyword>
<dbReference type="Pfam" id="PF07738">
    <property type="entry name" value="Sad1_UNC"/>
    <property type="match status" value="1"/>
</dbReference>
<evidence type="ECO:0000259" key="7">
    <source>
        <dbReference type="PROSITE" id="PS51469"/>
    </source>
</evidence>
<evidence type="ECO:0000256" key="5">
    <source>
        <dbReference type="SAM" id="MobiDB-lite"/>
    </source>
</evidence>
<feature type="transmembrane region" description="Helical" evidence="6">
    <location>
        <begin position="357"/>
        <end position="379"/>
    </location>
</feature>
<feature type="transmembrane region" description="Helical" evidence="6">
    <location>
        <begin position="768"/>
        <end position="792"/>
    </location>
</feature>
<dbReference type="Proteomes" id="UP001432027">
    <property type="component" value="Unassembled WGS sequence"/>
</dbReference>
<feature type="transmembrane region" description="Helical" evidence="6">
    <location>
        <begin position="686"/>
        <end position="707"/>
    </location>
</feature>
<feature type="non-terminal residue" evidence="8">
    <location>
        <position position="1"/>
    </location>
</feature>
<dbReference type="FunFam" id="2.60.120.260:FF:000199">
    <property type="entry name" value="CRE-UNC-84 protein"/>
    <property type="match status" value="1"/>
</dbReference>
<gene>
    <name evidence="8" type="ORF">PENTCL1PPCAC_29079</name>
</gene>
<keyword evidence="3 6" id="KW-1133">Transmembrane helix</keyword>
<dbReference type="InterPro" id="IPR012919">
    <property type="entry name" value="SUN_dom"/>
</dbReference>